<evidence type="ECO:0000256" key="10">
    <source>
        <dbReference type="ARBA" id="ARBA00047783"/>
    </source>
</evidence>
<comment type="function">
    <text evidence="9">Involved in mitochondrial tRNA methylation. Specifically methylates the N1 position of guanosine-37 in various tRNAs. Methylation is not dependent on the nature of the nucleoside 5' of the target nucleoside. This is the first step in the biosynthesis of wybutosine (yW), a modified base adjacent to the anticodon of tRNAs and required for accurate decoding.</text>
</comment>
<dbReference type="FunFam" id="3.30.300.110:FF:000001">
    <property type="entry name" value="tRNA (guanine(37)-N1)-methyltransferase"/>
    <property type="match status" value="1"/>
</dbReference>
<dbReference type="InterPro" id="IPR025792">
    <property type="entry name" value="tRNA_Gua_MeTrfase_euk"/>
</dbReference>
<feature type="binding site" evidence="11">
    <location>
        <begin position="283"/>
        <end position="284"/>
    </location>
    <ligand>
        <name>S-adenosyl-L-methionine</name>
        <dbReference type="ChEBI" id="CHEBI:59789"/>
    </ligand>
</feature>
<evidence type="ECO:0000259" key="13">
    <source>
        <dbReference type="PROSITE" id="PS51684"/>
    </source>
</evidence>
<accession>A0A484BVL1</accession>
<dbReference type="InterPro" id="IPR029063">
    <property type="entry name" value="SAM-dependent_MTases_sf"/>
</dbReference>
<dbReference type="Pfam" id="PF02475">
    <property type="entry name" value="TRM5-TYW2_MTfase"/>
    <property type="match status" value="1"/>
</dbReference>
<dbReference type="EC" id="2.1.1.228" evidence="11"/>
<feature type="binding site" evidence="11">
    <location>
        <position position="316"/>
    </location>
    <ligand>
        <name>S-adenosyl-L-methionine</name>
        <dbReference type="ChEBI" id="CHEBI:59789"/>
    </ligand>
</feature>
<keyword evidence="8 11" id="KW-0539">Nucleus</keyword>
<dbReference type="Gene3D" id="3.40.50.150">
    <property type="entry name" value="Vaccinia Virus protein VP39"/>
    <property type="match status" value="1"/>
</dbReference>
<keyword evidence="5 11" id="KW-0949">S-adenosyl-L-methionine</keyword>
<feature type="binding site" evidence="11">
    <location>
        <position position="217"/>
    </location>
    <ligand>
        <name>S-adenosyl-L-methionine</name>
        <dbReference type="ChEBI" id="CHEBI:59789"/>
    </ligand>
</feature>
<keyword evidence="2 11" id="KW-0963">Cytoplasm</keyword>
<comment type="subcellular location">
    <subcellularLocation>
        <location evidence="11">Mitochondrion matrix</location>
    </subcellularLocation>
    <subcellularLocation>
        <location evidence="11">Nucleus</location>
    </subcellularLocation>
    <subcellularLocation>
        <location evidence="11">Cytoplasm</location>
    </subcellularLocation>
    <text evidence="11">Predominantly in the mitochondria and in the nucleus.</text>
</comment>
<keyword evidence="3 11" id="KW-0489">Methyltransferase</keyword>
<evidence type="ECO:0000256" key="8">
    <source>
        <dbReference type="ARBA" id="ARBA00023242"/>
    </source>
</evidence>
<keyword evidence="4 11" id="KW-0808">Transferase</keyword>
<comment type="similarity">
    <text evidence="11">Belongs to the TRM5 / TYW2 family.</text>
</comment>
<evidence type="ECO:0000256" key="2">
    <source>
        <dbReference type="ARBA" id="ARBA00022490"/>
    </source>
</evidence>
<name>A0A484BVL1_DRONA</name>
<dbReference type="PROSITE" id="PS51684">
    <property type="entry name" value="SAM_MT_TRM5_TYW2"/>
    <property type="match status" value="1"/>
</dbReference>
<evidence type="ECO:0000256" key="5">
    <source>
        <dbReference type="ARBA" id="ARBA00022691"/>
    </source>
</evidence>
<dbReference type="InterPro" id="IPR056743">
    <property type="entry name" value="TRM5-TYW2-like_MTfase"/>
</dbReference>
<evidence type="ECO:0000256" key="4">
    <source>
        <dbReference type="ARBA" id="ARBA00022679"/>
    </source>
</evidence>
<evidence type="ECO:0000313" key="15">
    <source>
        <dbReference type="Proteomes" id="UP000295192"/>
    </source>
</evidence>
<dbReference type="OrthoDB" id="408788at2759"/>
<dbReference type="GO" id="GO:0052906">
    <property type="term" value="F:tRNA (guanine(37)-N1)-methyltransferase activity"/>
    <property type="evidence" value="ECO:0007669"/>
    <property type="project" value="UniProtKB-UniRule"/>
</dbReference>
<dbReference type="SUPFAM" id="SSF53335">
    <property type="entry name" value="S-adenosyl-L-methionine-dependent methyltransferases"/>
    <property type="match status" value="1"/>
</dbReference>
<dbReference type="STRING" id="7232.A0A484BVL1"/>
<evidence type="ECO:0000256" key="3">
    <source>
        <dbReference type="ARBA" id="ARBA00022603"/>
    </source>
</evidence>
<keyword evidence="6 11" id="KW-0819">tRNA processing</keyword>
<evidence type="ECO:0000313" key="14">
    <source>
        <dbReference type="EMBL" id="TDG52733.1"/>
    </source>
</evidence>
<comment type="similarity">
    <text evidence="1">Belongs to the class I-like SAM-binding methyltransferase superfamily. TRM5/TYW2 family.</text>
</comment>
<dbReference type="GO" id="GO:0005634">
    <property type="term" value="C:nucleus"/>
    <property type="evidence" value="ECO:0007669"/>
    <property type="project" value="UniProtKB-SubCell"/>
</dbReference>
<dbReference type="InterPro" id="IPR030382">
    <property type="entry name" value="MeTrfase_TRM5/TYW2"/>
</dbReference>
<evidence type="ECO:0000256" key="6">
    <source>
        <dbReference type="ARBA" id="ARBA00022694"/>
    </source>
</evidence>
<feature type="region of interest" description="Disordered" evidence="12">
    <location>
        <begin position="405"/>
        <end position="428"/>
    </location>
</feature>
<keyword evidence="15" id="KW-1185">Reference proteome</keyword>
<comment type="catalytic activity">
    <reaction evidence="10 11">
        <text>guanosine(37) in tRNA + S-adenosyl-L-methionine = N(1)-methylguanosine(37) in tRNA + S-adenosyl-L-homocysteine + H(+)</text>
        <dbReference type="Rhea" id="RHEA:36899"/>
        <dbReference type="Rhea" id="RHEA-COMP:10145"/>
        <dbReference type="Rhea" id="RHEA-COMP:10147"/>
        <dbReference type="ChEBI" id="CHEBI:15378"/>
        <dbReference type="ChEBI" id="CHEBI:57856"/>
        <dbReference type="ChEBI" id="CHEBI:59789"/>
        <dbReference type="ChEBI" id="CHEBI:73542"/>
        <dbReference type="ChEBI" id="CHEBI:74269"/>
        <dbReference type="EC" id="2.1.1.228"/>
    </reaction>
</comment>
<dbReference type="GO" id="GO:0002939">
    <property type="term" value="P:tRNA N1-guanine methylation"/>
    <property type="evidence" value="ECO:0007669"/>
    <property type="project" value="TreeGrafter"/>
</dbReference>
<dbReference type="Pfam" id="PF25133">
    <property type="entry name" value="TYW2_N_2"/>
    <property type="match status" value="1"/>
</dbReference>
<evidence type="ECO:0000256" key="1">
    <source>
        <dbReference type="ARBA" id="ARBA00009775"/>
    </source>
</evidence>
<evidence type="ECO:0000256" key="7">
    <source>
        <dbReference type="ARBA" id="ARBA00023128"/>
    </source>
</evidence>
<dbReference type="Gene3D" id="3.30.300.110">
    <property type="entry name" value="Met-10+ protein-like domains"/>
    <property type="match status" value="1"/>
</dbReference>
<gene>
    <name evidence="14" type="ORF">AWZ03_000966</name>
</gene>
<feature type="binding site" evidence="11">
    <location>
        <begin position="255"/>
        <end position="256"/>
    </location>
    <ligand>
        <name>S-adenosyl-L-methionine</name>
        <dbReference type="ChEBI" id="CHEBI:59789"/>
    </ligand>
</feature>
<dbReference type="HAMAP" id="MF_03152">
    <property type="entry name" value="TRM5"/>
    <property type="match status" value="1"/>
</dbReference>
<feature type="domain" description="SAM-dependent methyltransferase TRM5/TYW2-type" evidence="13">
    <location>
        <begin position="128"/>
        <end position="401"/>
    </location>
</feature>
<dbReference type="EMBL" id="LSRL02000003">
    <property type="protein sequence ID" value="TDG52733.1"/>
    <property type="molecule type" value="Genomic_DNA"/>
</dbReference>
<dbReference type="OMA" id="VGSHSQF"/>
<dbReference type="PANTHER" id="PTHR23245:SF36">
    <property type="entry name" value="TRNA (GUANINE(37)-N1)-METHYLTRANSFERASE"/>
    <property type="match status" value="1"/>
</dbReference>
<dbReference type="GO" id="GO:0070901">
    <property type="term" value="P:mitochondrial tRNA methylation"/>
    <property type="evidence" value="ECO:0007669"/>
    <property type="project" value="TreeGrafter"/>
</dbReference>
<reference evidence="14 15" key="1">
    <citation type="journal article" date="2019" name="J. Hered.">
        <title>An Improved Genome Assembly for Drosophila navojoa, the Basal Species in the mojavensis Cluster.</title>
        <authorList>
            <person name="Vanderlinde T."/>
            <person name="Dupim E.G."/>
            <person name="Nazario-Yepiz N.O."/>
            <person name="Carvalho A.B."/>
        </authorList>
    </citation>
    <scope>NUCLEOTIDE SEQUENCE [LARGE SCALE GENOMIC DNA]</scope>
    <source>
        <strain evidence="14">Navoj_Jal97</strain>
        <tissue evidence="14">Whole organism</tissue>
    </source>
</reference>
<evidence type="ECO:0000256" key="12">
    <source>
        <dbReference type="SAM" id="MobiDB-lite"/>
    </source>
</evidence>
<proteinExistence type="inferred from homology"/>
<dbReference type="PANTHER" id="PTHR23245">
    <property type="entry name" value="TRNA METHYLTRANSFERASE"/>
    <property type="match status" value="1"/>
</dbReference>
<comment type="function">
    <text evidence="11">Specifically methylates the N1 position of guanosine-37 in various cytoplasmic and mitochondrial tRNAs. Methylation is not dependent on the nature of the nucleoside 5' of the target nucleoside. This is the first step in the biosynthesis of wybutosine (yW), a modified base adjacent to the anticodon of tRNAs and required for accurate decoding.</text>
</comment>
<dbReference type="Proteomes" id="UP000295192">
    <property type="component" value="Unassembled WGS sequence"/>
</dbReference>
<feature type="region of interest" description="Disordered" evidence="12">
    <location>
        <begin position="485"/>
        <end position="515"/>
    </location>
</feature>
<protein>
    <recommendedName>
        <fullName evidence="11">tRNA (guanine(37)-N1)-methyltransferase</fullName>
        <ecNumber evidence="11">2.1.1.228</ecNumber>
    </recommendedName>
    <alternativeName>
        <fullName evidence="11">M1G-methyltransferase</fullName>
    </alternativeName>
    <alternativeName>
        <fullName evidence="11">tRNA [GM37] methyltransferase</fullName>
    </alternativeName>
    <alternativeName>
        <fullName evidence="11">tRNA methyltransferase 5 homolog</fullName>
    </alternativeName>
</protein>
<dbReference type="AlphaFoldDB" id="A0A484BVL1"/>
<comment type="subunit">
    <text evidence="11">Monomer.</text>
</comment>
<dbReference type="GO" id="GO:0005759">
    <property type="term" value="C:mitochondrial matrix"/>
    <property type="evidence" value="ECO:0007669"/>
    <property type="project" value="UniProtKB-SubCell"/>
</dbReference>
<keyword evidence="7 11" id="KW-0496">Mitochondrion</keyword>
<evidence type="ECO:0000256" key="11">
    <source>
        <dbReference type="HAMAP-Rule" id="MF_03152"/>
    </source>
</evidence>
<feature type="compositionally biased region" description="Gly residues" evidence="12">
    <location>
        <begin position="407"/>
        <end position="418"/>
    </location>
</feature>
<comment type="caution">
    <text evidence="14">The sequence shown here is derived from an EMBL/GenBank/DDBJ whole genome shotgun (WGS) entry which is preliminary data.</text>
</comment>
<dbReference type="InterPro" id="IPR056744">
    <property type="entry name" value="TRM5/TYW2-like_N"/>
</dbReference>
<evidence type="ECO:0000256" key="9">
    <source>
        <dbReference type="ARBA" id="ARBA00045951"/>
    </source>
</evidence>
<sequence>MECTLLSPPASVRGMRELQRADFQKHVQIPRLRVPESQVQRVIPLVKKLLLKMEHLHPVRAVENQREILLHPLPVKNWESLPTAELEQQQVTQENFSHADLELTYENWSANEILKSVLPENEEGLSSFSRIGHIVHLNLRDHLLPYKQLIGEVLRDKLPNCRTVVNKAASIDNTYRNFQLELICGEPDYQVETKENGVPFEFDFSKVYWNPRLSTEHERIVNMLKPNDVLYDVFAGVGPFSVPAAKKHCKVLANDLNPVSYQWLQHNAKRNKCLAHIKMFNKDGREFILKELREDLLERWRTPATAEPYKIHVTMNLPAMAVEFLDTFRGLYTPEEVPEEANYPLVHVYSFAKGENTKALVQQLVESNLGATLGDELQGISFVRNVAPNKDIHIVMGRNKANAKKGAGAGAGAGGGAAAGKASAKPALNKSKKAKNVFKVTNNKGKKKPKEVKGKLKQLKETVKAKQEKVDETLKVLHKDMVVKKPKPAATPIKNKKKPAANSSKVSDTLGKLKF</sequence>
<organism evidence="14 15">
    <name type="scientific">Drosophila navojoa</name>
    <name type="common">Fruit fly</name>
    <dbReference type="NCBI Taxonomy" id="7232"/>
    <lineage>
        <taxon>Eukaryota</taxon>
        <taxon>Metazoa</taxon>
        <taxon>Ecdysozoa</taxon>
        <taxon>Arthropoda</taxon>
        <taxon>Hexapoda</taxon>
        <taxon>Insecta</taxon>
        <taxon>Pterygota</taxon>
        <taxon>Neoptera</taxon>
        <taxon>Endopterygota</taxon>
        <taxon>Diptera</taxon>
        <taxon>Brachycera</taxon>
        <taxon>Muscomorpha</taxon>
        <taxon>Ephydroidea</taxon>
        <taxon>Drosophilidae</taxon>
        <taxon>Drosophila</taxon>
    </lineage>
</organism>